<dbReference type="PANTHER" id="PTHR43289:SF34">
    <property type="entry name" value="SERINE_THREONINE-PROTEIN KINASE YBDM-RELATED"/>
    <property type="match status" value="1"/>
</dbReference>
<dbReference type="Gene3D" id="1.10.510.10">
    <property type="entry name" value="Transferase(Phosphotransferase) domain 1"/>
    <property type="match status" value="1"/>
</dbReference>
<dbReference type="AlphaFoldDB" id="K8ZA23"/>
<evidence type="ECO:0000256" key="4">
    <source>
        <dbReference type="ARBA" id="ARBA00022741"/>
    </source>
</evidence>
<feature type="compositionally biased region" description="Basic and acidic residues" evidence="10">
    <location>
        <begin position="292"/>
        <end position="312"/>
    </location>
</feature>
<feature type="domain" description="PASTA" evidence="13">
    <location>
        <begin position="343"/>
        <end position="410"/>
    </location>
</feature>
<feature type="compositionally biased region" description="Polar residues" evidence="10">
    <location>
        <begin position="552"/>
        <end position="568"/>
    </location>
</feature>
<comment type="caution">
    <text evidence="14">The sequence shown here is derived from an EMBL/GenBank/DDBJ whole genome shotgun (WGS) entry which is preliminary data.</text>
</comment>
<dbReference type="EMBL" id="AMYT01000007">
    <property type="protein sequence ID" value="EKU27904.1"/>
    <property type="molecule type" value="Genomic_DNA"/>
</dbReference>
<evidence type="ECO:0000256" key="2">
    <source>
        <dbReference type="ARBA" id="ARBA00022527"/>
    </source>
</evidence>
<feature type="transmembrane region" description="Helical" evidence="11">
    <location>
        <begin position="325"/>
        <end position="343"/>
    </location>
</feature>
<dbReference type="CDD" id="cd06577">
    <property type="entry name" value="PASTA_pknB"/>
    <property type="match status" value="2"/>
</dbReference>
<keyword evidence="5 14" id="KW-0418">Kinase</keyword>
<keyword evidence="11" id="KW-1133">Transmembrane helix</keyword>
<sequence>MEVGQKINGRYEIIRGIGSGGMAKVYLAYDLILNREVAVKILRFDFQNDPKALQRFQREALAASEIVHPNVVEIYDIGEDHGLQYIVMEYVKGTDLKTYIYENAPISFDKAVDIMQQILSAVAVAHQHRIIHRDLKPQNILINGAGECKITDFGIAVALSETSITQTSTLLGSVHYLSPEQARGANAIPQSDIYALGIILYELLTGKVPFDGESAVSIALKHFQEEIPSVRKVNPNIPQALENVIFKATAKDPNERYRSVNEMSEDLSTVLSATRVNEPVFLTKKEQAELAQKKQAEKEKEQQKEVEPPKQETKKKKKKKKKRKWWLWVLLLLLLLGVGSFFLQPKTSVPDLTGKSVNEAEQILQKQHLKIDDVEYEFDSSIPKNHVIRTKPKEGTTVKRYKKVLLIVSRGTESYTMKNVLGQNIDDVVASLENDGWNKKDIEITKCLNSTFDKNMIFEQEPSAQTKLTVGKDKISLLVSVGSSGLPLEDMSGWSQSEVEQYLSRNGLHVIWKYEPSNKEKGTVLRQEPSSNTDMSIGDSVVVTLASDKETSSGNSYEGTPASENRPQSEAPVNPTTPSSTPASEAPAVSEEHTPESTQQSAPTEAPAVEPNNGASEAPAVENTNH</sequence>
<feature type="region of interest" description="Disordered" evidence="10">
    <location>
        <begin position="548"/>
        <end position="626"/>
    </location>
</feature>
<dbReference type="Pfam" id="PF03793">
    <property type="entry name" value="PASTA"/>
    <property type="match status" value="3"/>
</dbReference>
<dbReference type="PATRIC" id="fig|1234409.3.peg.135"/>
<dbReference type="SMART" id="SM00740">
    <property type="entry name" value="PASTA"/>
    <property type="match status" value="3"/>
</dbReference>
<dbReference type="Pfam" id="PF00069">
    <property type="entry name" value="Pkinase"/>
    <property type="match status" value="1"/>
</dbReference>
<evidence type="ECO:0000256" key="1">
    <source>
        <dbReference type="ARBA" id="ARBA00012513"/>
    </source>
</evidence>
<dbReference type="SMART" id="SM00220">
    <property type="entry name" value="S_TKc"/>
    <property type="match status" value="1"/>
</dbReference>
<feature type="binding site" evidence="9">
    <location>
        <position position="40"/>
    </location>
    <ligand>
        <name>ATP</name>
        <dbReference type="ChEBI" id="CHEBI:30616"/>
    </ligand>
</feature>
<dbReference type="InterPro" id="IPR011009">
    <property type="entry name" value="Kinase-like_dom_sf"/>
</dbReference>
<keyword evidence="11" id="KW-0472">Membrane</keyword>
<comment type="catalytic activity">
    <reaction evidence="7">
        <text>L-threonyl-[protein] + ATP = O-phospho-L-threonyl-[protein] + ADP + H(+)</text>
        <dbReference type="Rhea" id="RHEA:46608"/>
        <dbReference type="Rhea" id="RHEA-COMP:11060"/>
        <dbReference type="Rhea" id="RHEA-COMP:11605"/>
        <dbReference type="ChEBI" id="CHEBI:15378"/>
        <dbReference type="ChEBI" id="CHEBI:30013"/>
        <dbReference type="ChEBI" id="CHEBI:30616"/>
        <dbReference type="ChEBI" id="CHEBI:61977"/>
        <dbReference type="ChEBI" id="CHEBI:456216"/>
        <dbReference type="EC" id="2.7.11.1"/>
    </reaction>
</comment>
<dbReference type="InterPro" id="IPR008271">
    <property type="entry name" value="Ser/Thr_kinase_AS"/>
</dbReference>
<keyword evidence="15" id="KW-1185">Reference proteome</keyword>
<keyword evidence="2 14" id="KW-0723">Serine/threonine-protein kinase</keyword>
<dbReference type="SUPFAM" id="SSF56112">
    <property type="entry name" value="Protein kinase-like (PK-like)"/>
    <property type="match status" value="1"/>
</dbReference>
<dbReference type="PROSITE" id="PS51178">
    <property type="entry name" value="PASTA"/>
    <property type="match status" value="3"/>
</dbReference>
<dbReference type="CDD" id="cd14014">
    <property type="entry name" value="STKc_PknB_like"/>
    <property type="match status" value="1"/>
</dbReference>
<dbReference type="InterPro" id="IPR005543">
    <property type="entry name" value="PASTA_dom"/>
</dbReference>
<dbReference type="InterPro" id="IPR017441">
    <property type="entry name" value="Protein_kinase_ATP_BS"/>
</dbReference>
<keyword evidence="3" id="KW-0808">Transferase</keyword>
<dbReference type="eggNOG" id="COG0515">
    <property type="taxonomic scope" value="Bacteria"/>
</dbReference>
<proteinExistence type="predicted"/>
<feature type="domain" description="PASTA" evidence="13">
    <location>
        <begin position="482"/>
        <end position="547"/>
    </location>
</feature>
<evidence type="ECO:0000256" key="10">
    <source>
        <dbReference type="SAM" id="MobiDB-lite"/>
    </source>
</evidence>
<keyword evidence="11" id="KW-0812">Transmembrane</keyword>
<dbReference type="PROSITE" id="PS00107">
    <property type="entry name" value="PROTEIN_KINASE_ATP"/>
    <property type="match status" value="1"/>
</dbReference>
<feature type="region of interest" description="Disordered" evidence="10">
    <location>
        <begin position="292"/>
        <end position="318"/>
    </location>
</feature>
<feature type="compositionally biased region" description="Polar residues" evidence="10">
    <location>
        <begin position="574"/>
        <end position="583"/>
    </location>
</feature>
<keyword evidence="6 9" id="KW-0067">ATP-binding</keyword>
<dbReference type="Gene3D" id="3.30.200.20">
    <property type="entry name" value="Phosphorylase Kinase, domain 1"/>
    <property type="match status" value="1"/>
</dbReference>
<feature type="domain" description="Protein kinase" evidence="12">
    <location>
        <begin position="11"/>
        <end position="281"/>
    </location>
</feature>
<evidence type="ECO:0000256" key="9">
    <source>
        <dbReference type="PROSITE-ProRule" id="PRU10141"/>
    </source>
</evidence>
<organism evidence="14 15">
    <name type="scientific">Catellicoccus marimammalium M35/04/3</name>
    <dbReference type="NCBI Taxonomy" id="1234409"/>
    <lineage>
        <taxon>Bacteria</taxon>
        <taxon>Bacillati</taxon>
        <taxon>Bacillota</taxon>
        <taxon>Bacilli</taxon>
        <taxon>Lactobacillales</taxon>
        <taxon>Enterococcaceae</taxon>
        <taxon>Catellicoccus</taxon>
    </lineage>
</organism>
<dbReference type="InterPro" id="IPR000719">
    <property type="entry name" value="Prot_kinase_dom"/>
</dbReference>
<evidence type="ECO:0000256" key="11">
    <source>
        <dbReference type="SAM" id="Phobius"/>
    </source>
</evidence>
<dbReference type="FunFam" id="3.30.200.20:FF:000035">
    <property type="entry name" value="Serine/threonine protein kinase Stk1"/>
    <property type="match status" value="1"/>
</dbReference>
<feature type="domain" description="PASTA" evidence="13">
    <location>
        <begin position="411"/>
        <end position="481"/>
    </location>
</feature>
<dbReference type="PANTHER" id="PTHR43289">
    <property type="entry name" value="MITOGEN-ACTIVATED PROTEIN KINASE KINASE KINASE 20-RELATED"/>
    <property type="match status" value="1"/>
</dbReference>
<comment type="catalytic activity">
    <reaction evidence="8">
        <text>L-seryl-[protein] + ATP = O-phospho-L-seryl-[protein] + ADP + H(+)</text>
        <dbReference type="Rhea" id="RHEA:17989"/>
        <dbReference type="Rhea" id="RHEA-COMP:9863"/>
        <dbReference type="Rhea" id="RHEA-COMP:11604"/>
        <dbReference type="ChEBI" id="CHEBI:15378"/>
        <dbReference type="ChEBI" id="CHEBI:29999"/>
        <dbReference type="ChEBI" id="CHEBI:30616"/>
        <dbReference type="ChEBI" id="CHEBI:83421"/>
        <dbReference type="ChEBI" id="CHEBI:456216"/>
        <dbReference type="EC" id="2.7.11.1"/>
    </reaction>
</comment>
<dbReference type="NCBIfam" id="NF033483">
    <property type="entry name" value="PknB_PASTA_kin"/>
    <property type="match status" value="1"/>
</dbReference>
<evidence type="ECO:0000256" key="5">
    <source>
        <dbReference type="ARBA" id="ARBA00022777"/>
    </source>
</evidence>
<evidence type="ECO:0000256" key="6">
    <source>
        <dbReference type="ARBA" id="ARBA00022840"/>
    </source>
</evidence>
<evidence type="ECO:0000256" key="8">
    <source>
        <dbReference type="ARBA" id="ARBA00048679"/>
    </source>
</evidence>
<evidence type="ECO:0000313" key="14">
    <source>
        <dbReference type="EMBL" id="EKU27904.1"/>
    </source>
</evidence>
<dbReference type="PROSITE" id="PS00108">
    <property type="entry name" value="PROTEIN_KINASE_ST"/>
    <property type="match status" value="1"/>
</dbReference>
<keyword evidence="4 9" id="KW-0547">Nucleotide-binding</keyword>
<protein>
    <recommendedName>
        <fullName evidence="1">non-specific serine/threonine protein kinase</fullName>
        <ecNumber evidence="1">2.7.11.1</ecNumber>
    </recommendedName>
</protein>
<evidence type="ECO:0000259" key="13">
    <source>
        <dbReference type="PROSITE" id="PS51178"/>
    </source>
</evidence>
<evidence type="ECO:0000256" key="3">
    <source>
        <dbReference type="ARBA" id="ARBA00022679"/>
    </source>
</evidence>
<dbReference type="PROSITE" id="PS50011">
    <property type="entry name" value="PROTEIN_KINASE_DOM"/>
    <property type="match status" value="1"/>
</dbReference>
<dbReference type="Gene3D" id="3.30.10.20">
    <property type="match status" value="3"/>
</dbReference>
<dbReference type="FunFam" id="1.10.510.10:FF:000021">
    <property type="entry name" value="Serine/threonine protein kinase"/>
    <property type="match status" value="1"/>
</dbReference>
<dbReference type="GO" id="GO:0005524">
    <property type="term" value="F:ATP binding"/>
    <property type="evidence" value="ECO:0007669"/>
    <property type="project" value="UniProtKB-UniRule"/>
</dbReference>
<evidence type="ECO:0000259" key="12">
    <source>
        <dbReference type="PROSITE" id="PS50011"/>
    </source>
</evidence>
<dbReference type="STRING" id="1234409.C683_0163"/>
<dbReference type="GO" id="GO:0004674">
    <property type="term" value="F:protein serine/threonine kinase activity"/>
    <property type="evidence" value="ECO:0007669"/>
    <property type="project" value="UniProtKB-KW"/>
</dbReference>
<evidence type="ECO:0000256" key="7">
    <source>
        <dbReference type="ARBA" id="ARBA00047899"/>
    </source>
</evidence>
<evidence type="ECO:0000313" key="15">
    <source>
        <dbReference type="Proteomes" id="UP000016057"/>
    </source>
</evidence>
<gene>
    <name evidence="14" type="ORF">C683_0163</name>
</gene>
<dbReference type="EC" id="2.7.11.1" evidence="1"/>
<dbReference type="Proteomes" id="UP000016057">
    <property type="component" value="Unassembled WGS sequence"/>
</dbReference>
<reference evidence="14 15" key="1">
    <citation type="journal article" date="2013" name="Genome Announc.">
        <title>Draft Genome Sequence of Catellicoccus marimammalium, a Novel Species Commonly Found in Gull Feces.</title>
        <authorList>
            <person name="Weigand M.R."/>
            <person name="Ryu H."/>
            <person name="Bozcek L."/>
            <person name="Konstantinidis K.T."/>
            <person name="Santo Domingo J.W."/>
        </authorList>
    </citation>
    <scope>NUCLEOTIDE SEQUENCE [LARGE SCALE GENOMIC DNA]</scope>
    <source>
        <strain evidence="14 15">M35/04/3</strain>
    </source>
</reference>
<name>K8ZA23_9ENTE</name>
<accession>K8ZA23</accession>